<dbReference type="AlphaFoldDB" id="A0A4P2VR77"/>
<dbReference type="GeneID" id="39493341"/>
<proteinExistence type="predicted"/>
<sequence>MKNSNNWREIRKNYFTQKELHEIDHEVAKEAAILKKLQDSISKEVAAFMAKKNIGFNEFMLLMHSNPRQMSKIVKGDCNLTMLSIAELATVMGKNVKIVFE</sequence>
<evidence type="ECO:0000313" key="1">
    <source>
        <dbReference type="EMBL" id="BBH54689.1"/>
    </source>
</evidence>
<gene>
    <name evidence="1" type="ORF">JCM31447_31630</name>
</gene>
<evidence type="ECO:0000313" key="2">
    <source>
        <dbReference type="Proteomes" id="UP000291236"/>
    </source>
</evidence>
<evidence type="ECO:0008006" key="3">
    <source>
        <dbReference type="Google" id="ProtNLM"/>
    </source>
</evidence>
<organism evidence="1 2">
    <name type="scientific">Fluviispira sanaruensis</name>
    <dbReference type="NCBI Taxonomy" id="2493639"/>
    <lineage>
        <taxon>Bacteria</taxon>
        <taxon>Pseudomonadati</taxon>
        <taxon>Bdellovibrionota</taxon>
        <taxon>Oligoflexia</taxon>
        <taxon>Silvanigrellales</taxon>
        <taxon>Silvanigrellaceae</taxon>
        <taxon>Fluviispira</taxon>
    </lineage>
</organism>
<dbReference type="Proteomes" id="UP000291236">
    <property type="component" value="Plasmid 79K"/>
</dbReference>
<accession>A0A4P2VR77</accession>
<geneLocation type="plasmid" evidence="1 2">
    <name>79K</name>
</geneLocation>
<dbReference type="EMBL" id="AP019369">
    <property type="protein sequence ID" value="BBH54689.1"/>
    <property type="molecule type" value="Genomic_DNA"/>
</dbReference>
<reference evidence="1 2" key="1">
    <citation type="submission" date="2018-12" db="EMBL/GenBank/DDBJ databases">
        <title>Rubrispira sanarue gen. nov., sp., nov., a member of the order Silvanigrellales, isolated from a brackish lake in Hamamatsu Japan.</title>
        <authorList>
            <person name="Maejima Y."/>
            <person name="Iino T."/>
            <person name="Muraguchi Y."/>
            <person name="Fukuda K."/>
            <person name="Nojiri H."/>
            <person name="Ohkuma M."/>
            <person name="Moriuchi R."/>
            <person name="Dohra H."/>
            <person name="Kimbara K."/>
            <person name="Shintani M."/>
        </authorList>
    </citation>
    <scope>NUCLEOTIDE SEQUENCE [LARGE SCALE GENOMIC DNA]</scope>
    <source>
        <strain evidence="1 2">RF1110005</strain>
        <plasmid evidence="1 2">79K</plasmid>
    </source>
</reference>
<keyword evidence="2" id="KW-1185">Reference proteome</keyword>
<dbReference type="KEGG" id="sbf:JCM31447_31630"/>
<keyword evidence="1" id="KW-0614">Plasmid</keyword>
<dbReference type="RefSeq" id="WP_130613176.1">
    <property type="nucleotide sequence ID" value="NZ_AP019369.1"/>
</dbReference>
<name>A0A4P2VR77_FLUSA</name>
<protein>
    <recommendedName>
        <fullName evidence="3">HTH cro/C1-type domain-containing protein</fullName>
    </recommendedName>
</protein>